<accession>A0A538SDJ6</accession>
<sequence>MGWPFTLHHESRAKGERNLVSDAIETFAQLLAARLDPPARRVTAPGDRSALESIYARIGARFPALYEHLVLHYRWEAADLSEFELLANPGPEELFGQLFYDSHFAECLIPAGLVPFARPAGGSYDPICFHLARRRGHDCPVVRVDHENILSRVRVGRLVEVAPSFRGLATRLSSPG</sequence>
<evidence type="ECO:0000313" key="2">
    <source>
        <dbReference type="Proteomes" id="UP000320184"/>
    </source>
</evidence>
<gene>
    <name evidence="1" type="ORF">E6K73_10035</name>
</gene>
<name>A0A538SDJ6_UNCEI</name>
<dbReference type="Gene3D" id="3.40.1580.10">
    <property type="entry name" value="SMI1/KNR4-like"/>
    <property type="match status" value="1"/>
</dbReference>
<dbReference type="SUPFAM" id="SSF160631">
    <property type="entry name" value="SMI1/KNR4-like"/>
    <property type="match status" value="1"/>
</dbReference>
<protein>
    <submittedName>
        <fullName evidence="1">SMI1/KNR4 family protein</fullName>
    </submittedName>
</protein>
<evidence type="ECO:0000313" key="1">
    <source>
        <dbReference type="EMBL" id="TMQ49457.1"/>
    </source>
</evidence>
<dbReference type="AlphaFoldDB" id="A0A538SDJ6"/>
<comment type="caution">
    <text evidence="1">The sequence shown here is derived from an EMBL/GenBank/DDBJ whole genome shotgun (WGS) entry which is preliminary data.</text>
</comment>
<reference evidence="1 2" key="1">
    <citation type="journal article" date="2019" name="Nat. Microbiol.">
        <title>Mediterranean grassland soil C-N compound turnover is dependent on rainfall and depth, and is mediated by genomically divergent microorganisms.</title>
        <authorList>
            <person name="Diamond S."/>
            <person name="Andeer P.F."/>
            <person name="Li Z."/>
            <person name="Crits-Christoph A."/>
            <person name="Burstein D."/>
            <person name="Anantharaman K."/>
            <person name="Lane K.R."/>
            <person name="Thomas B.C."/>
            <person name="Pan C."/>
            <person name="Northen T.R."/>
            <person name="Banfield J.F."/>
        </authorList>
    </citation>
    <scope>NUCLEOTIDE SEQUENCE [LARGE SCALE GENOMIC DNA]</scope>
    <source>
        <strain evidence="1">WS_3</strain>
    </source>
</reference>
<dbReference type="Proteomes" id="UP000320184">
    <property type="component" value="Unassembled WGS sequence"/>
</dbReference>
<proteinExistence type="predicted"/>
<organism evidence="1 2">
    <name type="scientific">Eiseniibacteriota bacterium</name>
    <dbReference type="NCBI Taxonomy" id="2212470"/>
    <lineage>
        <taxon>Bacteria</taxon>
        <taxon>Candidatus Eiseniibacteriota</taxon>
    </lineage>
</organism>
<dbReference type="InterPro" id="IPR037883">
    <property type="entry name" value="Knr4/Smi1-like_sf"/>
</dbReference>
<dbReference type="EMBL" id="VBOT01000123">
    <property type="protein sequence ID" value="TMQ49457.1"/>
    <property type="molecule type" value="Genomic_DNA"/>
</dbReference>